<dbReference type="InterPro" id="IPR010099">
    <property type="entry name" value="SDR39U1"/>
</dbReference>
<dbReference type="InterPro" id="IPR013549">
    <property type="entry name" value="DUF1731"/>
</dbReference>
<dbReference type="Pfam" id="PF10604">
    <property type="entry name" value="Polyketide_cyc2"/>
    <property type="match status" value="1"/>
</dbReference>
<dbReference type="SUPFAM" id="SSF55961">
    <property type="entry name" value="Bet v1-like"/>
    <property type="match status" value="1"/>
</dbReference>
<dbReference type="Gene3D" id="3.30.530.20">
    <property type="match status" value="1"/>
</dbReference>
<dbReference type="SUPFAM" id="SSF51735">
    <property type="entry name" value="NAD(P)-binding Rossmann-fold domains"/>
    <property type="match status" value="1"/>
</dbReference>
<evidence type="ECO:0000259" key="2">
    <source>
        <dbReference type="Pfam" id="PF01370"/>
    </source>
</evidence>
<feature type="domain" description="NAD-dependent epimerase/dehydratase" evidence="2">
    <location>
        <begin position="165"/>
        <end position="375"/>
    </location>
</feature>
<dbReference type="Pfam" id="PF08338">
    <property type="entry name" value="DUF1731"/>
    <property type="match status" value="1"/>
</dbReference>
<dbReference type="InterPro" id="IPR019587">
    <property type="entry name" value="Polyketide_cyclase/dehydratase"/>
</dbReference>
<proteinExistence type="inferred from homology"/>
<dbReference type="EMBL" id="VMBG01000001">
    <property type="protein sequence ID" value="TSJ78242.1"/>
    <property type="molecule type" value="Genomic_DNA"/>
</dbReference>
<comment type="similarity">
    <text evidence="1">Belongs to the NAD(P)-dependent epimerase/dehydratase family. SDR39U1 subfamily.</text>
</comment>
<dbReference type="PANTHER" id="PTHR11092:SF0">
    <property type="entry name" value="EPIMERASE FAMILY PROTEIN SDR39U1"/>
    <property type="match status" value="1"/>
</dbReference>
<dbReference type="RefSeq" id="WP_144228583.1">
    <property type="nucleotide sequence ID" value="NZ_CBCRVV010000003.1"/>
</dbReference>
<evidence type="ECO:0000313" key="5">
    <source>
        <dbReference type="Proteomes" id="UP000315648"/>
    </source>
</evidence>
<dbReference type="AlphaFoldDB" id="A0A556QNS1"/>
<sequence length="468" mass="51256">MSLSTFTRSVRIECPAEKVFAWHERPGAFTRLAPPWQKLEVISQIGGIRDGARVSLRTKIGPVWVRWDVEHRNYVEGVQFRDVQLRGPFAHWEHVHRVEPVDGGRACVLTDEIKYELPFGVLGRMGGGAFARRELERLFTYRHAVTKMDLENEARYISVRPMRFLIAGASGLVGRALTAFLQTQGHTVLRLVRRATRERDEVFWNPAKGEVDPQAMRGVDGVINLSGEGVADRRWSAERKAAILRSRIDSTRTVVSAIGAVQSERLRPFVFVSASAIGIYGNRGDEVLDESAVTGSGFLADVCTAWEREAVAADALGVRVVELRTGVVLTPAGGALAKLLPVFKAGLGGRLGNGKMWMSWISLDDLVGVIYHAVLDRRCAGPVNAVAPQAVTNADFTRVLGRVLCRTAVLPVPAVVLRTVFGEMADETLLSSARVVPAKLAEAGYGFRHESVEVALHHLLGQSGSKLT</sequence>
<dbReference type="InterPro" id="IPR001509">
    <property type="entry name" value="Epimerase_deHydtase"/>
</dbReference>
<dbReference type="OrthoDB" id="9801773at2"/>
<dbReference type="NCBIfam" id="TIGR01777">
    <property type="entry name" value="yfcH"/>
    <property type="match status" value="1"/>
</dbReference>
<reference evidence="4 5" key="1">
    <citation type="submission" date="2019-07" db="EMBL/GenBank/DDBJ databases">
        <title>Description of 53C-WASEF.</title>
        <authorList>
            <person name="Pitt A."/>
            <person name="Hahn M.W."/>
        </authorList>
    </citation>
    <scope>NUCLEOTIDE SEQUENCE [LARGE SCALE GENOMIC DNA]</scope>
    <source>
        <strain evidence="4 5">53C-WASEF</strain>
    </source>
</reference>
<dbReference type="CDD" id="cd07820">
    <property type="entry name" value="SRPBCC_3"/>
    <property type="match status" value="1"/>
</dbReference>
<evidence type="ECO:0000256" key="1">
    <source>
        <dbReference type="ARBA" id="ARBA00009353"/>
    </source>
</evidence>
<dbReference type="Pfam" id="PF01370">
    <property type="entry name" value="Epimerase"/>
    <property type="match status" value="1"/>
</dbReference>
<protein>
    <submittedName>
        <fullName evidence="4">TIGR01777 family protein</fullName>
    </submittedName>
</protein>
<dbReference type="InterPro" id="IPR036291">
    <property type="entry name" value="NAD(P)-bd_dom_sf"/>
</dbReference>
<evidence type="ECO:0000259" key="3">
    <source>
        <dbReference type="Pfam" id="PF08338"/>
    </source>
</evidence>
<dbReference type="CDD" id="cd05242">
    <property type="entry name" value="SDR_a8"/>
    <property type="match status" value="1"/>
</dbReference>
<dbReference type="InterPro" id="IPR023393">
    <property type="entry name" value="START-like_dom_sf"/>
</dbReference>
<dbReference type="Proteomes" id="UP000315648">
    <property type="component" value="Unassembled WGS sequence"/>
</dbReference>
<feature type="domain" description="DUF1731" evidence="3">
    <location>
        <begin position="412"/>
        <end position="459"/>
    </location>
</feature>
<organism evidence="4 5">
    <name type="scientific">Rariglobus hedericola</name>
    <dbReference type="NCBI Taxonomy" id="2597822"/>
    <lineage>
        <taxon>Bacteria</taxon>
        <taxon>Pseudomonadati</taxon>
        <taxon>Verrucomicrobiota</taxon>
        <taxon>Opitutia</taxon>
        <taxon>Opitutales</taxon>
        <taxon>Opitutaceae</taxon>
        <taxon>Rariglobus</taxon>
    </lineage>
</organism>
<dbReference type="PANTHER" id="PTHR11092">
    <property type="entry name" value="SUGAR NUCLEOTIDE EPIMERASE RELATED"/>
    <property type="match status" value="1"/>
</dbReference>
<accession>A0A556QNS1</accession>
<comment type="caution">
    <text evidence="4">The sequence shown here is derived from an EMBL/GenBank/DDBJ whole genome shotgun (WGS) entry which is preliminary data.</text>
</comment>
<dbReference type="Gene3D" id="3.40.50.720">
    <property type="entry name" value="NAD(P)-binding Rossmann-like Domain"/>
    <property type="match status" value="1"/>
</dbReference>
<name>A0A556QNS1_9BACT</name>
<evidence type="ECO:0000313" key="4">
    <source>
        <dbReference type="EMBL" id="TSJ78242.1"/>
    </source>
</evidence>
<keyword evidence="5" id="KW-1185">Reference proteome</keyword>
<gene>
    <name evidence="4" type="ORF">FPL22_02745</name>
</gene>